<dbReference type="InterPro" id="IPR051006">
    <property type="entry name" value="TCR_variable_domain"/>
</dbReference>
<keyword evidence="6" id="KW-1279">T cell receptor</keyword>
<dbReference type="InterPro" id="IPR036179">
    <property type="entry name" value="Ig-like_dom_sf"/>
</dbReference>
<feature type="domain" description="Ig-like" evidence="8">
    <location>
        <begin position="30"/>
        <end position="114"/>
    </location>
</feature>
<evidence type="ECO:0000259" key="8">
    <source>
        <dbReference type="PROSITE" id="PS50835"/>
    </source>
</evidence>
<dbReference type="GO" id="GO:0002250">
    <property type="term" value="P:adaptive immune response"/>
    <property type="evidence" value="ECO:0007669"/>
    <property type="project" value="UniProtKB-KW"/>
</dbReference>
<dbReference type="InterPro" id="IPR013783">
    <property type="entry name" value="Ig-like_fold"/>
</dbReference>
<dbReference type="PANTHER" id="PTHR19343:SF13">
    <property type="entry name" value="T CELL RECEPTOR ALPHA VARIABLE 21"/>
    <property type="match status" value="1"/>
</dbReference>
<dbReference type="Pfam" id="PF07686">
    <property type="entry name" value="V-set"/>
    <property type="match status" value="1"/>
</dbReference>
<evidence type="ECO:0000256" key="4">
    <source>
        <dbReference type="ARBA" id="ARBA00023170"/>
    </source>
</evidence>
<proteinExistence type="predicted"/>
<feature type="chain" id="PRO_5036686006" description="Ig-like domain-containing protein" evidence="7">
    <location>
        <begin position="21"/>
        <end position="129"/>
    </location>
</feature>
<organism evidence="9 10">
    <name type="scientific">Xenopus laevis</name>
    <name type="common">African clawed frog</name>
    <dbReference type="NCBI Taxonomy" id="8355"/>
    <lineage>
        <taxon>Eukaryota</taxon>
        <taxon>Metazoa</taxon>
        <taxon>Chordata</taxon>
        <taxon>Craniata</taxon>
        <taxon>Vertebrata</taxon>
        <taxon>Euteleostomi</taxon>
        <taxon>Amphibia</taxon>
        <taxon>Batrachia</taxon>
        <taxon>Anura</taxon>
        <taxon>Pipoidea</taxon>
        <taxon>Pipidae</taxon>
        <taxon>Xenopodinae</taxon>
        <taxon>Xenopus</taxon>
        <taxon>Xenopus</taxon>
    </lineage>
</organism>
<dbReference type="GO" id="GO:0042605">
    <property type="term" value="F:peptide antigen binding"/>
    <property type="evidence" value="ECO:0007669"/>
    <property type="project" value="TreeGrafter"/>
</dbReference>
<dbReference type="PROSITE" id="PS50835">
    <property type="entry name" value="IG_LIKE"/>
    <property type="match status" value="1"/>
</dbReference>
<dbReference type="AlphaFoldDB" id="A0A974DU57"/>
<keyword evidence="1 7" id="KW-0732">Signal</keyword>
<evidence type="ECO:0000313" key="10">
    <source>
        <dbReference type="Proteomes" id="UP000694892"/>
    </source>
</evidence>
<dbReference type="EMBL" id="CM004467">
    <property type="protein sequence ID" value="OCT98038.1"/>
    <property type="molecule type" value="Genomic_DNA"/>
</dbReference>
<keyword evidence="4" id="KW-0675">Receptor</keyword>
<dbReference type="GO" id="GO:0042101">
    <property type="term" value="C:T cell receptor complex"/>
    <property type="evidence" value="ECO:0007669"/>
    <property type="project" value="UniProtKB-KW"/>
</dbReference>
<protein>
    <recommendedName>
        <fullName evidence="8">Ig-like domain-containing protein</fullName>
    </recommendedName>
</protein>
<dbReference type="SUPFAM" id="SSF48726">
    <property type="entry name" value="Immunoglobulin"/>
    <property type="match status" value="1"/>
</dbReference>
<dbReference type="PANTHER" id="PTHR19343">
    <property type="entry name" value="T CELL RECEPTOR ALPHA VARIABLE 1-2"/>
    <property type="match status" value="1"/>
</dbReference>
<evidence type="ECO:0000313" key="9">
    <source>
        <dbReference type="EMBL" id="OCT98038.1"/>
    </source>
</evidence>
<dbReference type="SMART" id="SM00409">
    <property type="entry name" value="IG"/>
    <property type="match status" value="1"/>
</dbReference>
<keyword evidence="3" id="KW-1064">Adaptive immunity</keyword>
<dbReference type="OMA" id="STWEEKW"/>
<name>A0A974DU57_XENLA</name>
<dbReference type="InterPro" id="IPR013106">
    <property type="entry name" value="Ig_V-set"/>
</dbReference>
<evidence type="ECO:0000256" key="3">
    <source>
        <dbReference type="ARBA" id="ARBA00023130"/>
    </source>
</evidence>
<keyword evidence="2" id="KW-0391">Immunity</keyword>
<feature type="signal peptide" evidence="7">
    <location>
        <begin position="1"/>
        <end position="20"/>
    </location>
</feature>
<gene>
    <name evidence="9" type="ORF">XELAEV_18010266mg</name>
</gene>
<dbReference type="InterPro" id="IPR007110">
    <property type="entry name" value="Ig-like_dom"/>
</dbReference>
<reference evidence="10" key="1">
    <citation type="journal article" date="2016" name="Nature">
        <title>Genome evolution in the allotetraploid frog Xenopus laevis.</title>
        <authorList>
            <person name="Session A.M."/>
            <person name="Uno Y."/>
            <person name="Kwon T."/>
            <person name="Chapman J.A."/>
            <person name="Toyoda A."/>
            <person name="Takahashi S."/>
            <person name="Fukui A."/>
            <person name="Hikosaka A."/>
            <person name="Suzuki A."/>
            <person name="Kondo M."/>
            <person name="van Heeringen S.J."/>
            <person name="Quigley I."/>
            <person name="Heinz S."/>
            <person name="Ogino H."/>
            <person name="Ochi H."/>
            <person name="Hellsten U."/>
            <person name="Lyons J.B."/>
            <person name="Simakov O."/>
            <person name="Putnam N."/>
            <person name="Stites J."/>
            <person name="Kuroki Y."/>
            <person name="Tanaka T."/>
            <person name="Michiue T."/>
            <person name="Watanabe M."/>
            <person name="Bogdanovic O."/>
            <person name="Lister R."/>
            <person name="Georgiou G."/>
            <person name="Paranjpe S.S."/>
            <person name="van Kruijsbergen I."/>
            <person name="Shu S."/>
            <person name="Carlson J."/>
            <person name="Kinoshita T."/>
            <person name="Ohta Y."/>
            <person name="Mawaribuchi S."/>
            <person name="Jenkins J."/>
            <person name="Grimwood J."/>
            <person name="Schmutz J."/>
            <person name="Mitros T."/>
            <person name="Mozaffari S.V."/>
            <person name="Suzuki Y."/>
            <person name="Haramoto Y."/>
            <person name="Yamamoto T.S."/>
            <person name="Takagi C."/>
            <person name="Heald R."/>
            <person name="Miller K."/>
            <person name="Haudenschild C."/>
            <person name="Kitzman J."/>
            <person name="Nakayama T."/>
            <person name="Izutsu Y."/>
            <person name="Robert J."/>
            <person name="Fortriede J."/>
            <person name="Burns K."/>
            <person name="Lotay V."/>
            <person name="Karimi K."/>
            <person name="Yasuoka Y."/>
            <person name="Dichmann D.S."/>
            <person name="Flajnik M.F."/>
            <person name="Houston D.W."/>
            <person name="Shendure J."/>
            <person name="DuPasquier L."/>
            <person name="Vize P.D."/>
            <person name="Zorn A.M."/>
            <person name="Ito M."/>
            <person name="Marcotte E.M."/>
            <person name="Wallingford J.B."/>
            <person name="Ito Y."/>
            <person name="Asashima M."/>
            <person name="Ueno N."/>
            <person name="Matsuda Y."/>
            <person name="Veenstra G.J."/>
            <person name="Fujiyama A."/>
            <person name="Harland R.M."/>
            <person name="Taira M."/>
            <person name="Rokhsar D.S."/>
        </authorList>
    </citation>
    <scope>NUCLEOTIDE SEQUENCE [LARGE SCALE GENOMIC DNA]</scope>
    <source>
        <strain evidence="10">J</strain>
    </source>
</reference>
<evidence type="ECO:0000256" key="1">
    <source>
        <dbReference type="ARBA" id="ARBA00022729"/>
    </source>
</evidence>
<dbReference type="InterPro" id="IPR003599">
    <property type="entry name" value="Ig_sub"/>
</dbReference>
<keyword evidence="5" id="KW-0393">Immunoglobulin domain</keyword>
<dbReference type="Proteomes" id="UP000694892">
    <property type="component" value="Chromosome 1S"/>
</dbReference>
<sequence length="129" mass="14607">MDCCWISVFIVLTSTNYGTCESSQPVYVVEGDKASVPCTYKESNFRSLMWYRQYPGEKLDLLIQIYNDGNKTEGRFTAELQQQQSSSVLYIPATRVTDSALYVCAVEAQCEELCGRQCKNTVLLDEISE</sequence>
<dbReference type="SMART" id="SM00406">
    <property type="entry name" value="IGv"/>
    <property type="match status" value="1"/>
</dbReference>
<evidence type="ECO:0000256" key="2">
    <source>
        <dbReference type="ARBA" id="ARBA00022859"/>
    </source>
</evidence>
<evidence type="ECO:0000256" key="6">
    <source>
        <dbReference type="ARBA" id="ARBA00043266"/>
    </source>
</evidence>
<accession>A0A974DU57</accession>
<dbReference type="Gene3D" id="2.60.40.10">
    <property type="entry name" value="Immunoglobulins"/>
    <property type="match status" value="1"/>
</dbReference>
<evidence type="ECO:0000256" key="5">
    <source>
        <dbReference type="ARBA" id="ARBA00023319"/>
    </source>
</evidence>
<evidence type="ECO:0000256" key="7">
    <source>
        <dbReference type="SAM" id="SignalP"/>
    </source>
</evidence>